<evidence type="ECO:0000256" key="2">
    <source>
        <dbReference type="ARBA" id="ARBA00022908"/>
    </source>
</evidence>
<evidence type="ECO:0000256" key="1">
    <source>
        <dbReference type="ARBA" id="ARBA00008857"/>
    </source>
</evidence>
<sequence>MLTDVKIRALKPRANIYRVADANGLCLEVRPSGSKLWRYRYRYAGKASMLPLGEYPTISLAEARAGRDKARALVKGGGNPADAVRVARAAKLESASNTFAAIATELLAKRTKEGMGAGSVARDMRMIEKDLVGISHLPVTEITAPVLLAALRKLEQRGVLETAHRARGFAGRVFRYAIATGRAERDPSADLRGALVQPQTKHFASITDPARIGELLRATEAYKGSPVTIAALKLAPLVFVRPGELRKARWVDLNLDAAEWRYIASKTNTPHLVPLAKQAVVVLRDLQSLTGRSEFVFPGIRSLRRPMSENTVNSALRYMGFDSETMCGHGFRAMARTVLDEVLQFRPDYIEHQLAHAVRDPNGRAYNRTAHLPERRKMMQAWADYLDSLRVGAKVIQLERQSA</sequence>
<keyword evidence="4" id="KW-0233">DNA recombination</keyword>
<dbReference type="AlphaFoldDB" id="A0A368KF76"/>
<comment type="similarity">
    <text evidence="1">Belongs to the 'phage' integrase family.</text>
</comment>
<dbReference type="GO" id="GO:0015074">
    <property type="term" value="P:DNA integration"/>
    <property type="evidence" value="ECO:0007669"/>
    <property type="project" value="UniProtKB-KW"/>
</dbReference>
<dbReference type="InterPro" id="IPR011010">
    <property type="entry name" value="DNA_brk_join_enz"/>
</dbReference>
<evidence type="ECO:0000259" key="5">
    <source>
        <dbReference type="PROSITE" id="PS51898"/>
    </source>
</evidence>
<gene>
    <name evidence="6" type="ORF">DEO45_09635</name>
</gene>
<evidence type="ECO:0000313" key="6">
    <source>
        <dbReference type="EMBL" id="RCS29828.1"/>
    </source>
</evidence>
<dbReference type="Gene3D" id="1.10.150.130">
    <property type="match status" value="1"/>
</dbReference>
<dbReference type="GO" id="GO:0003677">
    <property type="term" value="F:DNA binding"/>
    <property type="evidence" value="ECO:0007669"/>
    <property type="project" value="UniProtKB-KW"/>
</dbReference>
<proteinExistence type="inferred from homology"/>
<keyword evidence="2" id="KW-0229">DNA integration</keyword>
<dbReference type="PANTHER" id="PTHR30629:SF2">
    <property type="entry name" value="PROPHAGE INTEGRASE INTS-RELATED"/>
    <property type="match status" value="1"/>
</dbReference>
<dbReference type="InterPro" id="IPR053876">
    <property type="entry name" value="Phage_int_M"/>
</dbReference>
<feature type="domain" description="Tyr recombinase" evidence="5">
    <location>
        <begin position="202"/>
        <end position="384"/>
    </location>
</feature>
<dbReference type="PANTHER" id="PTHR30629">
    <property type="entry name" value="PROPHAGE INTEGRASE"/>
    <property type="match status" value="1"/>
</dbReference>
<dbReference type="GO" id="GO:0006310">
    <property type="term" value="P:DNA recombination"/>
    <property type="evidence" value="ECO:0007669"/>
    <property type="project" value="UniProtKB-KW"/>
</dbReference>
<dbReference type="PROSITE" id="PS51898">
    <property type="entry name" value="TYR_RECOMBINASE"/>
    <property type="match status" value="1"/>
</dbReference>
<comment type="caution">
    <text evidence="6">The sequence shown here is derived from an EMBL/GenBank/DDBJ whole genome shotgun (WGS) entry which is preliminary data.</text>
</comment>
<dbReference type="Gene3D" id="3.30.160.390">
    <property type="entry name" value="Integrase, DNA-binding domain"/>
    <property type="match status" value="1"/>
</dbReference>
<dbReference type="InterPro" id="IPR025166">
    <property type="entry name" value="Integrase_DNA_bind_dom"/>
</dbReference>
<dbReference type="SUPFAM" id="SSF56349">
    <property type="entry name" value="DNA breaking-rejoining enzymes"/>
    <property type="match status" value="1"/>
</dbReference>
<dbReference type="CDD" id="cd00801">
    <property type="entry name" value="INT_P4_C"/>
    <property type="match status" value="1"/>
</dbReference>
<dbReference type="Gene3D" id="1.10.443.10">
    <property type="entry name" value="Intergrase catalytic core"/>
    <property type="match status" value="1"/>
</dbReference>
<evidence type="ECO:0000256" key="4">
    <source>
        <dbReference type="ARBA" id="ARBA00023172"/>
    </source>
</evidence>
<dbReference type="Pfam" id="PF22022">
    <property type="entry name" value="Phage_int_M"/>
    <property type="match status" value="1"/>
</dbReference>
<keyword evidence="7" id="KW-1185">Reference proteome</keyword>
<dbReference type="InterPro" id="IPR050808">
    <property type="entry name" value="Phage_Integrase"/>
</dbReference>
<evidence type="ECO:0000256" key="3">
    <source>
        <dbReference type="ARBA" id="ARBA00023125"/>
    </source>
</evidence>
<dbReference type="Proteomes" id="UP000252387">
    <property type="component" value="Unassembled WGS sequence"/>
</dbReference>
<dbReference type="Pfam" id="PF13356">
    <property type="entry name" value="Arm-DNA-bind_3"/>
    <property type="match status" value="1"/>
</dbReference>
<evidence type="ECO:0000313" key="7">
    <source>
        <dbReference type="Proteomes" id="UP000252387"/>
    </source>
</evidence>
<keyword evidence="3" id="KW-0238">DNA-binding</keyword>
<dbReference type="InterPro" id="IPR010998">
    <property type="entry name" value="Integrase_recombinase_N"/>
</dbReference>
<dbReference type="InterPro" id="IPR013762">
    <property type="entry name" value="Integrase-like_cat_sf"/>
</dbReference>
<dbReference type="InterPro" id="IPR002104">
    <property type="entry name" value="Integrase_catalytic"/>
</dbReference>
<protein>
    <submittedName>
        <fullName evidence="6">DUF4102 domain-containing protein</fullName>
    </submittedName>
</protein>
<dbReference type="InterPro" id="IPR038488">
    <property type="entry name" value="Integrase_DNA-bd_sf"/>
</dbReference>
<dbReference type="OrthoDB" id="9795573at2"/>
<name>A0A368KF76_9GAMM</name>
<dbReference type="EMBL" id="QFWQ01000006">
    <property type="protein sequence ID" value="RCS29828.1"/>
    <property type="molecule type" value="Genomic_DNA"/>
</dbReference>
<accession>A0A368KF76</accession>
<reference evidence="6 7" key="1">
    <citation type="submission" date="2018-05" db="EMBL/GenBank/DDBJ databases">
        <title>Draft genome sequence of Rhodanobacter denitrificans Yn1 isolated from gold copper mine.</title>
        <authorList>
            <person name="Yang N."/>
            <person name="Mazhar H.S."/>
            <person name="Rensing C."/>
        </authorList>
    </citation>
    <scope>NUCLEOTIDE SEQUENCE [LARGE SCALE GENOMIC DNA]</scope>
    <source>
        <strain evidence="6 7">Yn1</strain>
    </source>
</reference>
<dbReference type="Pfam" id="PF00589">
    <property type="entry name" value="Phage_integrase"/>
    <property type="match status" value="1"/>
</dbReference>
<dbReference type="RefSeq" id="WP_114343791.1">
    <property type="nucleotide sequence ID" value="NZ_QFWQ01000006.1"/>
</dbReference>
<organism evidence="6 7">
    <name type="scientific">Rhodanobacter denitrificans</name>
    <dbReference type="NCBI Taxonomy" id="666685"/>
    <lineage>
        <taxon>Bacteria</taxon>
        <taxon>Pseudomonadati</taxon>
        <taxon>Pseudomonadota</taxon>
        <taxon>Gammaproteobacteria</taxon>
        <taxon>Lysobacterales</taxon>
        <taxon>Rhodanobacteraceae</taxon>
        <taxon>Rhodanobacter</taxon>
    </lineage>
</organism>